<comment type="subcellular location">
    <subcellularLocation>
        <location evidence="1">Cell membrane</location>
        <topology evidence="1">Multi-pass membrane protein</topology>
    </subcellularLocation>
</comment>
<dbReference type="Pfam" id="PF03631">
    <property type="entry name" value="Virul_fac_BrkB"/>
    <property type="match status" value="1"/>
</dbReference>
<feature type="transmembrane region" description="Helical" evidence="6">
    <location>
        <begin position="163"/>
        <end position="184"/>
    </location>
</feature>
<evidence type="ECO:0000256" key="4">
    <source>
        <dbReference type="ARBA" id="ARBA00022989"/>
    </source>
</evidence>
<keyword evidence="2" id="KW-1003">Cell membrane</keyword>
<reference evidence="7 8" key="1">
    <citation type="submission" date="2018-04" db="EMBL/GenBank/DDBJ databases">
        <title>Novel Campyloabacter and Helicobacter Species and Strains.</title>
        <authorList>
            <person name="Mannion A.J."/>
            <person name="Shen Z."/>
            <person name="Fox J.G."/>
        </authorList>
    </citation>
    <scope>NUCLEOTIDE SEQUENCE [LARGE SCALE GENOMIC DNA]</scope>
    <source>
        <strain evidence="7 8">MIT 04-9366</strain>
    </source>
</reference>
<proteinExistence type="predicted"/>
<keyword evidence="5 6" id="KW-0472">Membrane</keyword>
<evidence type="ECO:0000256" key="3">
    <source>
        <dbReference type="ARBA" id="ARBA00022692"/>
    </source>
</evidence>
<sequence length="267" mass="31292">MRFEKLKEKFWQLYNFLTHEDELFVYASSLSFYTIFALIPLLLIVSSILFLLPNFQEKFGEFKEIILSNVIPTHIEMISAWIDPLIENSSRMGVVGFVYIVFTSIMFFRNYEYITSKMFNSKPRSFFNSLSLYWTLITLFPLVLGVSFYFAFQFRELWEGSGFLSVVLPFSPLLVGWVMFVVLFKISSNKEITLKSLLISSALTSLAWNIAKWVFVYYVAYNQSYSSIYGSISFILFAMLWIYVSWFIVLFGMRICEGLDQKLSFTP</sequence>
<evidence type="ECO:0008006" key="9">
    <source>
        <dbReference type="Google" id="ProtNLM"/>
    </source>
</evidence>
<dbReference type="PIRSF" id="PIRSF035875">
    <property type="entry name" value="RNase_BN"/>
    <property type="match status" value="1"/>
</dbReference>
<accession>A0A3D8J460</accession>
<comment type="caution">
    <text evidence="7">The sequence shown here is derived from an EMBL/GenBank/DDBJ whole genome shotgun (WGS) entry which is preliminary data.</text>
</comment>
<evidence type="ECO:0000313" key="8">
    <source>
        <dbReference type="Proteomes" id="UP000257045"/>
    </source>
</evidence>
<gene>
    <name evidence="7" type="ORF">CQA58_00780</name>
</gene>
<keyword evidence="8" id="KW-1185">Reference proteome</keyword>
<feature type="transmembrane region" description="Helical" evidence="6">
    <location>
        <begin position="196"/>
        <end position="220"/>
    </location>
</feature>
<dbReference type="NCBIfam" id="TIGR00765">
    <property type="entry name" value="yihY_not_rbn"/>
    <property type="match status" value="1"/>
</dbReference>
<protein>
    <recommendedName>
        <fullName evidence="9">YihY family inner membrane protein</fullName>
    </recommendedName>
</protein>
<organism evidence="7 8">
    <name type="scientific">Helicobacter brantae</name>
    <dbReference type="NCBI Taxonomy" id="375927"/>
    <lineage>
        <taxon>Bacteria</taxon>
        <taxon>Pseudomonadati</taxon>
        <taxon>Campylobacterota</taxon>
        <taxon>Epsilonproteobacteria</taxon>
        <taxon>Campylobacterales</taxon>
        <taxon>Helicobacteraceae</taxon>
        <taxon>Helicobacter</taxon>
    </lineage>
</organism>
<dbReference type="AlphaFoldDB" id="A0A3D8J460"/>
<evidence type="ECO:0000256" key="6">
    <source>
        <dbReference type="SAM" id="Phobius"/>
    </source>
</evidence>
<evidence type="ECO:0000256" key="1">
    <source>
        <dbReference type="ARBA" id="ARBA00004651"/>
    </source>
</evidence>
<dbReference type="PANTHER" id="PTHR30213">
    <property type="entry name" value="INNER MEMBRANE PROTEIN YHJD"/>
    <property type="match status" value="1"/>
</dbReference>
<dbReference type="PANTHER" id="PTHR30213:SF0">
    <property type="entry name" value="UPF0761 MEMBRANE PROTEIN YIHY"/>
    <property type="match status" value="1"/>
</dbReference>
<feature type="transmembrane region" description="Helical" evidence="6">
    <location>
        <begin position="94"/>
        <end position="111"/>
    </location>
</feature>
<name>A0A3D8J460_9HELI</name>
<dbReference type="OrthoDB" id="5372455at2"/>
<keyword evidence="3 6" id="KW-0812">Transmembrane</keyword>
<dbReference type="Proteomes" id="UP000257045">
    <property type="component" value="Unassembled WGS sequence"/>
</dbReference>
<feature type="transmembrane region" description="Helical" evidence="6">
    <location>
        <begin position="30"/>
        <end position="52"/>
    </location>
</feature>
<evidence type="ECO:0000256" key="2">
    <source>
        <dbReference type="ARBA" id="ARBA00022475"/>
    </source>
</evidence>
<feature type="transmembrane region" description="Helical" evidence="6">
    <location>
        <begin position="132"/>
        <end position="151"/>
    </location>
</feature>
<dbReference type="GO" id="GO:0005886">
    <property type="term" value="C:plasma membrane"/>
    <property type="evidence" value="ECO:0007669"/>
    <property type="project" value="UniProtKB-SubCell"/>
</dbReference>
<feature type="transmembrane region" description="Helical" evidence="6">
    <location>
        <begin position="64"/>
        <end position="82"/>
    </location>
</feature>
<dbReference type="EMBL" id="NXLV01000001">
    <property type="protein sequence ID" value="RDU72258.1"/>
    <property type="molecule type" value="Genomic_DNA"/>
</dbReference>
<feature type="transmembrane region" description="Helical" evidence="6">
    <location>
        <begin position="232"/>
        <end position="253"/>
    </location>
</feature>
<evidence type="ECO:0000313" key="7">
    <source>
        <dbReference type="EMBL" id="RDU72258.1"/>
    </source>
</evidence>
<dbReference type="InterPro" id="IPR017039">
    <property type="entry name" value="Virul_fac_BrkB"/>
</dbReference>
<keyword evidence="4 6" id="KW-1133">Transmembrane helix</keyword>
<evidence type="ECO:0000256" key="5">
    <source>
        <dbReference type="ARBA" id="ARBA00023136"/>
    </source>
</evidence>